<reference evidence="2" key="1">
    <citation type="submission" date="2025-08" db="UniProtKB">
        <authorList>
            <consortium name="RefSeq"/>
        </authorList>
    </citation>
    <scope>IDENTIFICATION</scope>
    <source>
        <tissue evidence="2">Leaf</tissue>
    </source>
</reference>
<dbReference type="CDD" id="cd00303">
    <property type="entry name" value="retropepsin_like"/>
    <property type="match status" value="1"/>
</dbReference>
<accession>A0A1S3TFA1</accession>
<organism evidence="1 2">
    <name type="scientific">Vigna radiata var. radiata</name>
    <name type="common">Mung bean</name>
    <name type="synonym">Phaseolus aureus</name>
    <dbReference type="NCBI Taxonomy" id="3916"/>
    <lineage>
        <taxon>Eukaryota</taxon>
        <taxon>Viridiplantae</taxon>
        <taxon>Streptophyta</taxon>
        <taxon>Embryophyta</taxon>
        <taxon>Tracheophyta</taxon>
        <taxon>Spermatophyta</taxon>
        <taxon>Magnoliopsida</taxon>
        <taxon>eudicotyledons</taxon>
        <taxon>Gunneridae</taxon>
        <taxon>Pentapetalae</taxon>
        <taxon>rosids</taxon>
        <taxon>fabids</taxon>
        <taxon>Fabales</taxon>
        <taxon>Fabaceae</taxon>
        <taxon>Papilionoideae</taxon>
        <taxon>50 kb inversion clade</taxon>
        <taxon>NPAAA clade</taxon>
        <taxon>indigoferoid/millettioid clade</taxon>
        <taxon>Phaseoleae</taxon>
        <taxon>Vigna</taxon>
    </lineage>
</organism>
<dbReference type="GeneID" id="106754872"/>
<evidence type="ECO:0000313" key="1">
    <source>
        <dbReference type="Proteomes" id="UP000087766"/>
    </source>
</evidence>
<name>A0A1S3TFA1_VIGRR</name>
<dbReference type="Gene3D" id="2.40.70.10">
    <property type="entry name" value="Acid Proteases"/>
    <property type="match status" value="1"/>
</dbReference>
<dbReference type="OrthoDB" id="2501290at2759"/>
<gene>
    <name evidence="2" type="primary">LOC106754872</name>
</gene>
<keyword evidence="1" id="KW-1185">Reference proteome</keyword>
<dbReference type="PANTHER" id="PTHR33067">
    <property type="entry name" value="RNA-DIRECTED DNA POLYMERASE-RELATED"/>
    <property type="match status" value="1"/>
</dbReference>
<dbReference type="Proteomes" id="UP000087766">
    <property type="component" value="Unplaced"/>
</dbReference>
<proteinExistence type="predicted"/>
<dbReference type="KEGG" id="vra:106754872"/>
<dbReference type="RefSeq" id="XP_014492427.1">
    <property type="nucleotide sequence ID" value="XM_014636941.1"/>
</dbReference>
<dbReference type="AlphaFoldDB" id="A0A1S3TFA1"/>
<sequence length="228" mass="25885">MLPPKLQDPGSFTIPCTIGELEVGKALIDMGANINLMALSMFKRIKGLELKPTRMTLQLADRSLKYPYGVAEDVIVKVDKFLFPMDFLIMEMEENGDAPLILGRPFVKTARIVIDVENGKLKVRVQDDEVDFDVFQAMTHPTDDKACFQVNIVDELCMMQRARVRDISSLERAFIDDCEDLNEEDEKVIKECVRDLEATKEILLNSLKTPIWNSENGSLTPKSRNKVM</sequence>
<dbReference type="PANTHER" id="PTHR33067:SF9">
    <property type="entry name" value="RNA-DIRECTED DNA POLYMERASE"/>
    <property type="match status" value="1"/>
</dbReference>
<protein>
    <submittedName>
        <fullName evidence="2">Uncharacterized protein LOC106754872</fullName>
    </submittedName>
</protein>
<dbReference type="InterPro" id="IPR021109">
    <property type="entry name" value="Peptidase_aspartic_dom_sf"/>
</dbReference>
<evidence type="ECO:0000313" key="2">
    <source>
        <dbReference type="RefSeq" id="XP_014492427.1"/>
    </source>
</evidence>